<proteinExistence type="predicted"/>
<reference evidence="2" key="1">
    <citation type="journal article" date="2023" name="Plant J.">
        <title>Genome sequences and population genomics provide insights into the demographic history, inbreeding, and mutation load of two 'living fossil' tree species of Dipteronia.</title>
        <authorList>
            <person name="Feng Y."/>
            <person name="Comes H.P."/>
            <person name="Chen J."/>
            <person name="Zhu S."/>
            <person name="Lu R."/>
            <person name="Zhang X."/>
            <person name="Li P."/>
            <person name="Qiu J."/>
            <person name="Olsen K.M."/>
            <person name="Qiu Y."/>
        </authorList>
    </citation>
    <scope>NUCLEOTIDE SEQUENCE</scope>
    <source>
        <strain evidence="2">KIB01</strain>
    </source>
</reference>
<feature type="compositionally biased region" description="Basic and acidic residues" evidence="1">
    <location>
        <begin position="17"/>
        <end position="33"/>
    </location>
</feature>
<dbReference type="Proteomes" id="UP001280121">
    <property type="component" value="Unassembled WGS sequence"/>
</dbReference>
<dbReference type="AlphaFoldDB" id="A0AAE0CK79"/>
<dbReference type="EMBL" id="JANJYI010000004">
    <property type="protein sequence ID" value="KAK2654189.1"/>
    <property type="molecule type" value="Genomic_DNA"/>
</dbReference>
<evidence type="ECO:0000313" key="2">
    <source>
        <dbReference type="EMBL" id="KAK2654189.1"/>
    </source>
</evidence>
<protein>
    <recommendedName>
        <fullName evidence="4">Reverse transcriptase domain-containing protein</fullName>
    </recommendedName>
</protein>
<dbReference type="PANTHER" id="PTHR33116:SF75">
    <property type="entry name" value="RIBONUCLEASE H PROTEIN"/>
    <property type="match status" value="1"/>
</dbReference>
<dbReference type="PANTHER" id="PTHR33116">
    <property type="entry name" value="REVERSE TRANSCRIPTASE ZINC-BINDING DOMAIN-CONTAINING PROTEIN-RELATED-RELATED"/>
    <property type="match status" value="1"/>
</dbReference>
<name>A0AAE0CK79_9ROSI</name>
<keyword evidence="3" id="KW-1185">Reference proteome</keyword>
<feature type="compositionally biased region" description="Acidic residues" evidence="1">
    <location>
        <begin position="1"/>
        <end position="16"/>
    </location>
</feature>
<organism evidence="2 3">
    <name type="scientific">Dipteronia dyeriana</name>
    <dbReference type="NCBI Taxonomy" id="168575"/>
    <lineage>
        <taxon>Eukaryota</taxon>
        <taxon>Viridiplantae</taxon>
        <taxon>Streptophyta</taxon>
        <taxon>Embryophyta</taxon>
        <taxon>Tracheophyta</taxon>
        <taxon>Spermatophyta</taxon>
        <taxon>Magnoliopsida</taxon>
        <taxon>eudicotyledons</taxon>
        <taxon>Gunneridae</taxon>
        <taxon>Pentapetalae</taxon>
        <taxon>rosids</taxon>
        <taxon>malvids</taxon>
        <taxon>Sapindales</taxon>
        <taxon>Sapindaceae</taxon>
        <taxon>Hippocastanoideae</taxon>
        <taxon>Acereae</taxon>
        <taxon>Dipteronia</taxon>
    </lineage>
</organism>
<feature type="compositionally biased region" description="Low complexity" evidence="1">
    <location>
        <begin position="66"/>
        <end position="77"/>
    </location>
</feature>
<evidence type="ECO:0008006" key="4">
    <source>
        <dbReference type="Google" id="ProtNLM"/>
    </source>
</evidence>
<feature type="region of interest" description="Disordered" evidence="1">
    <location>
        <begin position="1"/>
        <end position="33"/>
    </location>
</feature>
<evidence type="ECO:0000256" key="1">
    <source>
        <dbReference type="SAM" id="MobiDB-lite"/>
    </source>
</evidence>
<feature type="region of interest" description="Disordered" evidence="1">
    <location>
        <begin position="45"/>
        <end position="100"/>
    </location>
</feature>
<comment type="caution">
    <text evidence="2">The sequence shown here is derived from an EMBL/GenBank/DDBJ whole genome shotgun (WGS) entry which is preliminary data.</text>
</comment>
<gene>
    <name evidence="2" type="ORF">Ddye_014045</name>
</gene>
<feature type="compositionally biased region" description="Polar residues" evidence="1">
    <location>
        <begin position="53"/>
        <end position="63"/>
    </location>
</feature>
<sequence>MAGESGDEALDEDIGEDREVQSTKRKEEAELEEKQDIKRLVLEFNDKEEDSNGLGTQTLNSHWIPSGSGRAASRGSSWEGPDRRTSGSPKNSSHLPAPQLRAMPSRTRAIDYSMIGKEIYLILLLLGGRQIVDSFVIAEEIIHTWMKNGRGCLLAKLDFEMAYDCVDHDFLLRIISLIGFGSRWIEWIRGCISTPLLTLDRARDRGLIKGIGFNNNEVRITHLQFADDTILFIDPYMEYLLNVKRVLRCFELVSGVKINFQKSFLVMVGKKNPNDELWLRAFRSVAETLPIIYLGLLLGGNPKREFFWNPVVQRVKETCSMEERIHV</sequence>
<evidence type="ECO:0000313" key="3">
    <source>
        <dbReference type="Proteomes" id="UP001280121"/>
    </source>
</evidence>
<accession>A0AAE0CK79</accession>